<evidence type="ECO:0000256" key="4">
    <source>
        <dbReference type="ARBA" id="ARBA00022801"/>
    </source>
</evidence>
<feature type="domain" description="Metallo-beta-lactamase" evidence="6">
    <location>
        <begin position="35"/>
        <end position="243"/>
    </location>
</feature>
<evidence type="ECO:0000256" key="1">
    <source>
        <dbReference type="ARBA" id="ARBA00001947"/>
    </source>
</evidence>
<organism evidence="7 8">
    <name type="scientific">Blautia parvula</name>
    <dbReference type="NCBI Taxonomy" id="2877527"/>
    <lineage>
        <taxon>Bacteria</taxon>
        <taxon>Bacillati</taxon>
        <taxon>Bacillota</taxon>
        <taxon>Clostridia</taxon>
        <taxon>Lachnospirales</taxon>
        <taxon>Lachnospiraceae</taxon>
        <taxon>Blautia</taxon>
    </lineage>
</organism>
<dbReference type="InterPro" id="IPR036866">
    <property type="entry name" value="RibonucZ/Hydroxyglut_hydro"/>
</dbReference>
<evidence type="ECO:0000313" key="7">
    <source>
        <dbReference type="EMBL" id="GAA6499303.1"/>
    </source>
</evidence>
<dbReference type="PANTHER" id="PTHR42978:SF7">
    <property type="entry name" value="METALLO-HYDROLASE RV2300C-RELATED"/>
    <property type="match status" value="1"/>
</dbReference>
<dbReference type="Pfam" id="PF00753">
    <property type="entry name" value="Lactamase_B"/>
    <property type="match status" value="1"/>
</dbReference>
<dbReference type="PANTHER" id="PTHR42978">
    <property type="entry name" value="QUORUM-QUENCHING LACTONASE YTNP-RELATED-RELATED"/>
    <property type="match status" value="1"/>
</dbReference>
<protein>
    <submittedName>
        <fullName evidence="7">N-acyl homoserine lactonase family protein</fullName>
    </submittedName>
</protein>
<evidence type="ECO:0000256" key="2">
    <source>
        <dbReference type="ARBA" id="ARBA00007749"/>
    </source>
</evidence>
<keyword evidence="8" id="KW-1185">Reference proteome</keyword>
<evidence type="ECO:0000256" key="5">
    <source>
        <dbReference type="ARBA" id="ARBA00022833"/>
    </source>
</evidence>
<name>A0ABQ0BRY9_9FIRM</name>
<evidence type="ECO:0000259" key="6">
    <source>
        <dbReference type="SMART" id="SM00849"/>
    </source>
</evidence>
<dbReference type="SUPFAM" id="SSF56281">
    <property type="entry name" value="Metallo-hydrolase/oxidoreductase"/>
    <property type="match status" value="1"/>
</dbReference>
<keyword evidence="3" id="KW-0479">Metal-binding</keyword>
<keyword evidence="5" id="KW-0862">Zinc</keyword>
<dbReference type="InterPro" id="IPR051013">
    <property type="entry name" value="MBL_superfamily_lactonases"/>
</dbReference>
<dbReference type="RefSeq" id="WP_103732970.1">
    <property type="nucleotide sequence ID" value="NZ_AP031413.1"/>
</dbReference>
<dbReference type="Gene3D" id="3.60.15.10">
    <property type="entry name" value="Ribonuclease Z/Hydroxyacylglutathione hydrolase-like"/>
    <property type="match status" value="1"/>
</dbReference>
<dbReference type="EMBL" id="BAABZQ010000001">
    <property type="protein sequence ID" value="GAA6499303.1"/>
    <property type="molecule type" value="Genomic_DNA"/>
</dbReference>
<reference evidence="7 8" key="1">
    <citation type="submission" date="2024-04" db="EMBL/GenBank/DDBJ databases">
        <title>Defined microbial consortia suppress multidrug-resistant proinflammatory Enterobacteriaceae via ecological control.</title>
        <authorList>
            <person name="Furuichi M."/>
            <person name="Kawaguchi T."/>
            <person name="Pust M."/>
            <person name="Yasuma K."/>
            <person name="Plichta D."/>
            <person name="Hasegawa N."/>
            <person name="Ohya T."/>
            <person name="Bhattarai S."/>
            <person name="Sasajima S."/>
            <person name="Aoto Y."/>
            <person name="Tuganbaev T."/>
            <person name="Yaginuma M."/>
            <person name="Ueda M."/>
            <person name="Okahashi N."/>
            <person name="Amafuji K."/>
            <person name="Kiridooshi Y."/>
            <person name="Sugita K."/>
            <person name="Strazar M."/>
            <person name="Skelly A."/>
            <person name="Suda W."/>
            <person name="Hattori M."/>
            <person name="Nakamoto N."/>
            <person name="Caballero S."/>
            <person name="Norman J."/>
            <person name="Olle B."/>
            <person name="Tanoue T."/>
            <person name="Arita M."/>
            <person name="Bucci V."/>
            <person name="Atarashi K."/>
            <person name="Xavier R."/>
            <person name="Honda K."/>
        </authorList>
    </citation>
    <scope>NUCLEOTIDE SEQUENCE [LARGE SCALE GENOMIC DNA]</scope>
    <source>
        <strain evidence="8">k34-0107-D12</strain>
    </source>
</reference>
<keyword evidence="4" id="KW-0378">Hydrolase</keyword>
<comment type="similarity">
    <text evidence="2">Belongs to the metallo-beta-lactamase superfamily.</text>
</comment>
<accession>A0ABQ0BRY9</accession>
<dbReference type="CDD" id="cd07729">
    <property type="entry name" value="AHL_lactonase_MBL-fold"/>
    <property type="match status" value="1"/>
</dbReference>
<dbReference type="Proteomes" id="UP001600941">
    <property type="component" value="Unassembled WGS sequence"/>
</dbReference>
<proteinExistence type="inferred from homology"/>
<sequence>MKKYTIYPLALCEPMPEAAAAFYYKDYKGAPVMFIYGCFCLEDNETGDLVMVDTGLASQEDITKYNYPFRRIDGAPNLKSVMDAKGLEPQKVKHIFFTHLHQDHCFNLELFPNAVMYVQKIELQHAVTPNPIEAKSYQKFKLPGLPAWAKAWGQIQTIEGDKKGLVDGIEVMFTPGHTPGSMSVIADTETGKYIMCGDLFYTVEQYEEGRMNGNFTSLDEWYHSRDKVLNYVKENNAQILMVHNPDTYMVDVYGSR</sequence>
<gene>
    <name evidence="7" type="ORF">K340107D12_21190</name>
</gene>
<comment type="cofactor">
    <cofactor evidence="1">
        <name>Zn(2+)</name>
        <dbReference type="ChEBI" id="CHEBI:29105"/>
    </cofactor>
</comment>
<evidence type="ECO:0000313" key="8">
    <source>
        <dbReference type="Proteomes" id="UP001600941"/>
    </source>
</evidence>
<evidence type="ECO:0000256" key="3">
    <source>
        <dbReference type="ARBA" id="ARBA00022723"/>
    </source>
</evidence>
<dbReference type="SMART" id="SM00849">
    <property type="entry name" value="Lactamase_B"/>
    <property type="match status" value="1"/>
</dbReference>
<dbReference type="InterPro" id="IPR001279">
    <property type="entry name" value="Metallo-B-lactamas"/>
</dbReference>
<comment type="caution">
    <text evidence="7">The sequence shown here is derived from an EMBL/GenBank/DDBJ whole genome shotgun (WGS) entry which is preliminary data.</text>
</comment>